<dbReference type="Proteomes" id="UP000272942">
    <property type="component" value="Unassembled WGS sequence"/>
</dbReference>
<keyword evidence="1" id="KW-0175">Coiled coil</keyword>
<dbReference type="InterPro" id="IPR052772">
    <property type="entry name" value="Endo/PolyKinase_Domain-Protein"/>
</dbReference>
<feature type="coiled-coil region" evidence="1">
    <location>
        <begin position="99"/>
        <end position="126"/>
    </location>
</feature>
<dbReference type="AlphaFoldDB" id="A0A183AZF5"/>
<protein>
    <submittedName>
        <fullName evidence="5">Smr domain-containing protein</fullName>
    </submittedName>
</protein>
<evidence type="ECO:0000313" key="5">
    <source>
        <dbReference type="WBParaSite" id="ECPE_0001237601-mRNA-1"/>
    </source>
</evidence>
<evidence type="ECO:0000259" key="2">
    <source>
        <dbReference type="PROSITE" id="PS50828"/>
    </source>
</evidence>
<feature type="domain" description="Smr" evidence="2">
    <location>
        <begin position="287"/>
        <end position="376"/>
    </location>
</feature>
<reference evidence="5" key="1">
    <citation type="submission" date="2016-06" db="UniProtKB">
        <authorList>
            <consortium name="WormBaseParasite"/>
        </authorList>
    </citation>
    <scope>IDENTIFICATION</scope>
</reference>
<evidence type="ECO:0000256" key="1">
    <source>
        <dbReference type="SAM" id="Coils"/>
    </source>
</evidence>
<dbReference type="GO" id="GO:0005634">
    <property type="term" value="C:nucleus"/>
    <property type="evidence" value="ECO:0007669"/>
    <property type="project" value="TreeGrafter"/>
</dbReference>
<reference evidence="3 4" key="2">
    <citation type="submission" date="2018-11" db="EMBL/GenBank/DDBJ databases">
        <authorList>
            <consortium name="Pathogen Informatics"/>
        </authorList>
    </citation>
    <scope>NUCLEOTIDE SEQUENCE [LARGE SCALE GENOMIC DNA]</scope>
    <source>
        <strain evidence="3 4">Egypt</strain>
    </source>
</reference>
<dbReference type="WBParaSite" id="ECPE_0001237601-mRNA-1">
    <property type="protein sequence ID" value="ECPE_0001237601-mRNA-1"/>
    <property type="gene ID" value="ECPE_0001237601"/>
</dbReference>
<dbReference type="SUPFAM" id="SSF160443">
    <property type="entry name" value="SMR domain-like"/>
    <property type="match status" value="1"/>
</dbReference>
<accession>A0A183AZF5</accession>
<evidence type="ECO:0000313" key="4">
    <source>
        <dbReference type="Proteomes" id="UP000272942"/>
    </source>
</evidence>
<sequence>MNDDEVIHRSVQDFRLSLDSPVVRRIINRLLDKFPGVQRATVEEMFVKTDFNESDTENRLRSLFPCSQPSETESQISASINPTRITVTNPSASEPGLSLQEIQEEEEALRRSVEDQRSKLQSLANQLSLCRLKSQFPDIQLVELENLLIRFDLNEQELVKHLVDRGFSCRPVAPLIPATEDTERDLTPSFDSMRLSQASTDLAVLNAQLSVIRGRIGEIRQRLFKRVEKGVASYYSDELGRLYREQRDLSLARAQRLTEERSINFERDLLANGESASVAASKAFAYIDLHGLDKSCAMTVLKQRIQLLEAHLQLPGRMSSRVCVIVITGRGGNAESDLITTSPILRPAVISYFNANQYPFQEKYTTGSGYFTVTVHRRQ</sequence>
<dbReference type="PROSITE" id="PS50828">
    <property type="entry name" value="SMR"/>
    <property type="match status" value="1"/>
</dbReference>
<gene>
    <name evidence="3" type="ORF">ECPE_LOCUS12340</name>
</gene>
<dbReference type="PANTHER" id="PTHR46535:SF1">
    <property type="entry name" value="NEDD4-BINDING PROTEIN 2"/>
    <property type="match status" value="1"/>
</dbReference>
<dbReference type="Gene3D" id="3.30.1370.110">
    <property type="match status" value="1"/>
</dbReference>
<dbReference type="PANTHER" id="PTHR46535">
    <property type="entry name" value="NEDD4-BINDING PROTEIN 2"/>
    <property type="match status" value="1"/>
</dbReference>
<dbReference type="InterPro" id="IPR036063">
    <property type="entry name" value="Smr_dom_sf"/>
</dbReference>
<evidence type="ECO:0000313" key="3">
    <source>
        <dbReference type="EMBL" id="VDP89612.1"/>
    </source>
</evidence>
<keyword evidence="4" id="KW-1185">Reference proteome</keyword>
<dbReference type="InterPro" id="IPR002625">
    <property type="entry name" value="Smr_dom"/>
</dbReference>
<proteinExistence type="predicted"/>
<dbReference type="EMBL" id="UZAN01052662">
    <property type="protein sequence ID" value="VDP89612.1"/>
    <property type="molecule type" value="Genomic_DNA"/>
</dbReference>
<dbReference type="OrthoDB" id="3231855at2759"/>
<organism evidence="5">
    <name type="scientific">Echinostoma caproni</name>
    <dbReference type="NCBI Taxonomy" id="27848"/>
    <lineage>
        <taxon>Eukaryota</taxon>
        <taxon>Metazoa</taxon>
        <taxon>Spiralia</taxon>
        <taxon>Lophotrochozoa</taxon>
        <taxon>Platyhelminthes</taxon>
        <taxon>Trematoda</taxon>
        <taxon>Digenea</taxon>
        <taxon>Plagiorchiida</taxon>
        <taxon>Echinostomata</taxon>
        <taxon>Echinostomatoidea</taxon>
        <taxon>Echinostomatidae</taxon>
        <taxon>Echinostoma</taxon>
    </lineage>
</organism>
<dbReference type="GO" id="GO:0004519">
    <property type="term" value="F:endonuclease activity"/>
    <property type="evidence" value="ECO:0007669"/>
    <property type="project" value="TreeGrafter"/>
</dbReference>
<name>A0A183AZF5_9TREM</name>